<reference evidence="2 3" key="1">
    <citation type="submission" date="2024-02" db="EMBL/GenBank/DDBJ databases">
        <authorList>
            <person name="Chen Y."/>
            <person name="Shah S."/>
            <person name="Dougan E. K."/>
            <person name="Thang M."/>
            <person name="Chan C."/>
        </authorList>
    </citation>
    <scope>NUCLEOTIDE SEQUENCE [LARGE SCALE GENOMIC DNA]</scope>
</reference>
<dbReference type="EMBL" id="CAXAMM010005114">
    <property type="protein sequence ID" value="CAK9006074.1"/>
    <property type="molecule type" value="Genomic_DNA"/>
</dbReference>
<feature type="region of interest" description="Disordered" evidence="1">
    <location>
        <begin position="27"/>
        <end position="50"/>
    </location>
</feature>
<gene>
    <name evidence="2" type="ORF">SCF082_LOCUS8867</name>
</gene>
<comment type="caution">
    <text evidence="2">The sequence shown here is derived from an EMBL/GenBank/DDBJ whole genome shotgun (WGS) entry which is preliminary data.</text>
</comment>
<evidence type="ECO:0000313" key="2">
    <source>
        <dbReference type="EMBL" id="CAK9006074.1"/>
    </source>
</evidence>
<dbReference type="Gene3D" id="2.130.10.10">
    <property type="entry name" value="YVTN repeat-like/Quinoprotein amine dehydrogenase"/>
    <property type="match status" value="1"/>
</dbReference>
<dbReference type="InterPro" id="IPR015943">
    <property type="entry name" value="WD40/YVTN_repeat-like_dom_sf"/>
</dbReference>
<evidence type="ECO:0000313" key="3">
    <source>
        <dbReference type="Proteomes" id="UP001642464"/>
    </source>
</evidence>
<dbReference type="InterPro" id="IPR011047">
    <property type="entry name" value="Quinoprotein_ADH-like_sf"/>
</dbReference>
<feature type="region of interest" description="Disordered" evidence="1">
    <location>
        <begin position="796"/>
        <end position="816"/>
    </location>
</feature>
<dbReference type="Proteomes" id="UP001642464">
    <property type="component" value="Unassembled WGS sequence"/>
</dbReference>
<accession>A0ABP0IVH2</accession>
<proteinExistence type="predicted"/>
<keyword evidence="3" id="KW-1185">Reference proteome</keyword>
<sequence length="1144" mass="124931">MCWRWNAAVLPHESGEATAVPQLPLWQRRPHETPTLSKASSAVSGDEEQKDEQLFLELQQRRLPALQLPYVEPSLPRGADNLLLAARPGGRAPLLLVGTSCTSGGLTQRGDKKEKAHQVSLYDVEPQKLGGLSAEPFWSEQSRLLVALCWDHSGGCFAAASQEEDVKGEKVCYINIWSIHDGSERSVGRLVWPPIEQRWELRALCFCGFRLAALAKGTNCSFVSLMDVDTCLEVSRLILPPDYPRYVSQFLLSSPVEGLCMECLALAVDRRVLLWTPGQQDEEFVEVAYWSGCRSPLGTDITLGQDERNKLLVTQVKENGLAHEAGVRGSSGWLLAGWRPLRPSNGYFLHMPHTADSLKRMKDIEKNPEVMLRFQPPNLDIVTLEMDFHVRCTAPFEDGTLLAVGCLKIEDFESVTGLPRKSTPTQGHGKNHAESSMLSIWSLETREFWRAKEVHVTSSISALCWLSRSELVVQLDTEDAVGLVNIESGSLVRRWSCKPWKPKAMVARWCGFSAPQTLGAQDWPPWIAVGLQTGKSPPRSRVAVFAARGGGCVLPAAVISGAESKRKRKLPVVACNESSMIPQFLAVSGIDGTEPSEITFDGSTTASSDPLGKSVRGLSIWQLEDTRARKVCALSCHAQPTSVALSRNLLVACFHQSSILKAYRLLGDGLGCQELCCEDGADNLVAAAARAASDGAADVAAAAGKKSQSSQVVGLACWIRPGEVKKATLSWAKHAEVTALAFLPQRCHLAGLGAGVCCLWNLSTEGVVHCYHEVRVDGENLTCLAVGFDGQLRRVTEEPRAGSPPRARRPSNVGLLTSGEPLPTVQVATSGDSPRVTVVELRTEYRSVWELQDGERQGTRAASPRVLRFTESGRWLAVGDAAGQVHLFKLGRIGQGDGAKVAPAPTHQILSLSGEVVDLVLQGEQLLRATCWHPPLGPRQESDDKFGLEPEGDKVLVYDLMNPSLDFMLPDLHMKAEDVLDVALQHNEFGVVEADLMTVLIQYPVTEPGHSWDHLHENSEVLGRVTWPTTLLGDGALLANSLPSEHLALTRTVVRLLRFRTATLPEFLDSVCWGTCHGARIEGIMPLPLEVTRAGEVQKPLPSRAALQENQMVIRSYTAPVYRPDMPDLEGLGAVGRLDRRADA</sequence>
<evidence type="ECO:0000256" key="1">
    <source>
        <dbReference type="SAM" id="MobiDB-lite"/>
    </source>
</evidence>
<dbReference type="SUPFAM" id="SSF63829">
    <property type="entry name" value="Calcium-dependent phosphotriesterase"/>
    <property type="match status" value="1"/>
</dbReference>
<name>A0ABP0IVH2_9DINO</name>
<protein>
    <submittedName>
        <fullName evidence="2">Dual specificity protein phosphatase 1B</fullName>
    </submittedName>
</protein>
<dbReference type="SUPFAM" id="SSF50998">
    <property type="entry name" value="Quinoprotein alcohol dehydrogenase-like"/>
    <property type="match status" value="1"/>
</dbReference>
<organism evidence="2 3">
    <name type="scientific">Durusdinium trenchii</name>
    <dbReference type="NCBI Taxonomy" id="1381693"/>
    <lineage>
        <taxon>Eukaryota</taxon>
        <taxon>Sar</taxon>
        <taxon>Alveolata</taxon>
        <taxon>Dinophyceae</taxon>
        <taxon>Suessiales</taxon>
        <taxon>Symbiodiniaceae</taxon>
        <taxon>Durusdinium</taxon>
    </lineage>
</organism>
<feature type="compositionally biased region" description="Polar residues" evidence="1">
    <location>
        <begin position="34"/>
        <end position="43"/>
    </location>
</feature>